<dbReference type="Proteomes" id="UP001303046">
    <property type="component" value="Unassembled WGS sequence"/>
</dbReference>
<protein>
    <submittedName>
        <fullName evidence="2">Uncharacterized protein</fullName>
    </submittedName>
</protein>
<dbReference type="Pfam" id="PF01359">
    <property type="entry name" value="Transposase_1"/>
    <property type="match status" value="1"/>
</dbReference>
<evidence type="ECO:0000313" key="3">
    <source>
        <dbReference type="Proteomes" id="UP001303046"/>
    </source>
</evidence>
<organism evidence="2 3">
    <name type="scientific">Necator americanus</name>
    <name type="common">Human hookworm</name>
    <dbReference type="NCBI Taxonomy" id="51031"/>
    <lineage>
        <taxon>Eukaryota</taxon>
        <taxon>Metazoa</taxon>
        <taxon>Ecdysozoa</taxon>
        <taxon>Nematoda</taxon>
        <taxon>Chromadorea</taxon>
        <taxon>Rhabditida</taxon>
        <taxon>Rhabditina</taxon>
        <taxon>Rhabditomorpha</taxon>
        <taxon>Strongyloidea</taxon>
        <taxon>Ancylostomatidae</taxon>
        <taxon>Bunostominae</taxon>
        <taxon>Necator</taxon>
    </lineage>
</organism>
<comment type="caution">
    <text evidence="2">The sequence shown here is derived from an EMBL/GenBank/DDBJ whole genome shotgun (WGS) entry which is preliminary data.</text>
</comment>
<feature type="region of interest" description="Disordered" evidence="1">
    <location>
        <begin position="40"/>
        <end position="102"/>
    </location>
</feature>
<dbReference type="InterPro" id="IPR036397">
    <property type="entry name" value="RNaseH_sf"/>
</dbReference>
<keyword evidence="3" id="KW-1185">Reference proteome</keyword>
<sequence length="102" mass="11922">MICVWWDWEGMVYWEMLERNDTVTKELYIAQLHRVKEAMRLKRPPTRPNHAPSRQRQASCCTSRESRTRRARMGGPSASAVFSGPCTDGLQSFPLPNHYLRQ</sequence>
<dbReference type="InterPro" id="IPR001888">
    <property type="entry name" value="Transposase_1"/>
</dbReference>
<reference evidence="2 3" key="1">
    <citation type="submission" date="2023-08" db="EMBL/GenBank/DDBJ databases">
        <title>A Necator americanus chromosomal reference genome.</title>
        <authorList>
            <person name="Ilik V."/>
            <person name="Petrzelkova K.J."/>
            <person name="Pardy F."/>
            <person name="Fuh T."/>
            <person name="Niatou-Singa F.S."/>
            <person name="Gouil Q."/>
            <person name="Baker L."/>
            <person name="Ritchie M.E."/>
            <person name="Jex A.R."/>
            <person name="Gazzola D."/>
            <person name="Li H."/>
            <person name="Toshio Fujiwara R."/>
            <person name="Zhan B."/>
            <person name="Aroian R.V."/>
            <person name="Pafco B."/>
            <person name="Schwarz E.M."/>
        </authorList>
    </citation>
    <scope>NUCLEOTIDE SEQUENCE [LARGE SCALE GENOMIC DNA]</scope>
    <source>
        <strain evidence="2 3">Aroian</strain>
        <tissue evidence="2">Whole animal</tissue>
    </source>
</reference>
<gene>
    <name evidence="2" type="primary">Necator_chrV.g17747</name>
    <name evidence="2" type="ORF">RB195_012957</name>
</gene>
<evidence type="ECO:0000313" key="2">
    <source>
        <dbReference type="EMBL" id="KAK6753680.1"/>
    </source>
</evidence>
<name>A0ABR1DTA9_NECAM</name>
<accession>A0ABR1DTA9</accession>
<evidence type="ECO:0000256" key="1">
    <source>
        <dbReference type="SAM" id="MobiDB-lite"/>
    </source>
</evidence>
<dbReference type="Gene3D" id="3.30.420.10">
    <property type="entry name" value="Ribonuclease H-like superfamily/Ribonuclease H"/>
    <property type="match status" value="1"/>
</dbReference>
<proteinExistence type="predicted"/>
<dbReference type="EMBL" id="JAVFWL010000005">
    <property type="protein sequence ID" value="KAK6753680.1"/>
    <property type="molecule type" value="Genomic_DNA"/>
</dbReference>